<reference evidence="11" key="1">
    <citation type="journal article" date="2019" name="Int. J. Syst. Evol. Microbiol.">
        <title>The Global Catalogue of Microorganisms (GCM) 10K type strain sequencing project: providing services to taxonomists for standard genome sequencing and annotation.</title>
        <authorList>
            <consortium name="The Broad Institute Genomics Platform"/>
            <consortium name="The Broad Institute Genome Sequencing Center for Infectious Disease"/>
            <person name="Wu L."/>
            <person name="Ma J."/>
        </authorList>
    </citation>
    <scope>NUCLEOTIDE SEQUENCE [LARGE SCALE GENOMIC DNA]</scope>
    <source>
        <strain evidence="11">JCM 12165</strain>
    </source>
</reference>
<dbReference type="HAMAP" id="MF_00966">
    <property type="entry name" value="G6PD"/>
    <property type="match status" value="1"/>
</dbReference>
<dbReference type="RefSeq" id="WP_343979418.1">
    <property type="nucleotide sequence ID" value="NZ_BAAAJG010000011.1"/>
</dbReference>
<feature type="binding site" evidence="7">
    <location>
        <position position="66"/>
    </location>
    <ligand>
        <name>NADP(+)</name>
        <dbReference type="ChEBI" id="CHEBI:58349"/>
    </ligand>
</feature>
<keyword evidence="11" id="KW-1185">Reference proteome</keyword>
<feature type="binding site" evidence="7">
    <location>
        <position position="165"/>
    </location>
    <ligand>
        <name>NADP(+)</name>
        <dbReference type="ChEBI" id="CHEBI:58349"/>
    </ligand>
</feature>
<feature type="binding site" evidence="7">
    <location>
        <position position="233"/>
    </location>
    <ligand>
        <name>substrate</name>
    </ligand>
</feature>
<feature type="active site" description="Proton acceptor" evidence="7">
    <location>
        <position position="257"/>
    </location>
</feature>
<feature type="binding site" evidence="7">
    <location>
        <position position="199"/>
    </location>
    <ligand>
        <name>substrate</name>
    </ligand>
</feature>
<feature type="domain" description="Glucose-6-phosphate dehydrogenase NAD-binding" evidence="8">
    <location>
        <begin position="29"/>
        <end position="204"/>
    </location>
</feature>
<comment type="caution">
    <text evidence="7">Lacks conserved residue(s) required for the propagation of feature annotation.</text>
</comment>
<evidence type="ECO:0000313" key="10">
    <source>
        <dbReference type="EMBL" id="MFD1533678.1"/>
    </source>
</evidence>
<evidence type="ECO:0000259" key="9">
    <source>
        <dbReference type="Pfam" id="PF02781"/>
    </source>
</evidence>
<feature type="binding site" evidence="7">
    <location>
        <position position="195"/>
    </location>
    <ligand>
        <name>substrate</name>
    </ligand>
</feature>
<dbReference type="EMBL" id="JBHUCP010000026">
    <property type="protein sequence ID" value="MFD1533678.1"/>
    <property type="molecule type" value="Genomic_DNA"/>
</dbReference>
<dbReference type="PROSITE" id="PS00069">
    <property type="entry name" value="G6P_DEHYDROGENASE"/>
    <property type="match status" value="1"/>
</dbReference>
<dbReference type="InterPro" id="IPR022674">
    <property type="entry name" value="G6P_DH_NAD-bd"/>
</dbReference>
<sequence>MRTHSASAARGRPPIEAADEGPLAPHVLVVMGATGDLARRKLFPALFHLWQLHQLPERFRLVCSSRTAPGTEDAFLPKVHAAVEVYRGTIDDAAWQEFARRISFVPTSEDDGAALERAVAEAAKELGNDCEILYYLAVPPSATESVVRMLGTFDVPGSAKIVLEKPFGKDVESARRLNETLHDFFEERQIYRIDHFLGKEAVQNILALRFANGIFQPVWNYQHICYVQIDVPEQIDIQGRAEFMESTGTFRDMIPTHLFQLLGFVALAPPAHMDADSLHHEMIKVFRAIRPIDPERVVFGQYDGYRDEAGVDEASTVETFVAMEVYVDDWYWIGVPFYLRTGKALAESRRTITIGFREPPLKIFPGDVNDTCNELVLELTDEPTIFADVRAKVPGTAFRLGRGRMRLALVEAFPEAEPLEAYERLLLDVMRGDSTLFISTEQVELLWQLCDPLLRNPPRPIHYPRGSWGPSEALRLPAERGWRLPDS</sequence>
<evidence type="ECO:0000256" key="7">
    <source>
        <dbReference type="HAMAP-Rule" id="MF_00966"/>
    </source>
</evidence>
<evidence type="ECO:0000256" key="2">
    <source>
        <dbReference type="ARBA" id="ARBA00009975"/>
    </source>
</evidence>
<dbReference type="Pfam" id="PF02781">
    <property type="entry name" value="G6PD_C"/>
    <property type="match status" value="1"/>
</dbReference>
<evidence type="ECO:0000256" key="5">
    <source>
        <dbReference type="ARBA" id="ARBA00023002"/>
    </source>
</evidence>
<evidence type="ECO:0000256" key="1">
    <source>
        <dbReference type="ARBA" id="ARBA00004937"/>
    </source>
</evidence>
<feature type="binding site" evidence="7">
    <location>
        <position position="252"/>
    </location>
    <ligand>
        <name>substrate</name>
    </ligand>
</feature>
<keyword evidence="3 7" id="KW-0313">Glucose metabolism</keyword>
<dbReference type="SUPFAM" id="SSF55347">
    <property type="entry name" value="Glyceraldehyde-3-phosphate dehydrogenase-like, C-terminal domain"/>
    <property type="match status" value="1"/>
</dbReference>
<name>A0ABW4FTA8_9PSEU</name>
<proteinExistence type="inferred from homology"/>
<evidence type="ECO:0000256" key="3">
    <source>
        <dbReference type="ARBA" id="ARBA00022526"/>
    </source>
</evidence>
<dbReference type="InterPro" id="IPR001282">
    <property type="entry name" value="G6P_DH"/>
</dbReference>
<keyword evidence="4 7" id="KW-0521">NADP</keyword>
<dbReference type="InterPro" id="IPR019796">
    <property type="entry name" value="G6P_DH_AS"/>
</dbReference>
<protein>
    <recommendedName>
        <fullName evidence="7">Glucose-6-phosphate 1-dehydrogenase</fullName>
        <shortName evidence="7">G6PD</shortName>
        <ecNumber evidence="7">1.1.1.49</ecNumber>
    </recommendedName>
</protein>
<feature type="binding site" evidence="7">
    <location>
        <begin position="32"/>
        <end position="39"/>
    </location>
    <ligand>
        <name>NADP(+)</name>
        <dbReference type="ChEBI" id="CHEBI:58349"/>
    </ligand>
</feature>
<dbReference type="EC" id="1.1.1.49" evidence="7"/>
<evidence type="ECO:0000256" key="6">
    <source>
        <dbReference type="ARBA" id="ARBA00023277"/>
    </source>
</evidence>
<evidence type="ECO:0000259" key="8">
    <source>
        <dbReference type="Pfam" id="PF00479"/>
    </source>
</evidence>
<comment type="catalytic activity">
    <reaction evidence="7">
        <text>D-glucose 6-phosphate + NADP(+) = 6-phospho-D-glucono-1,5-lactone + NADPH + H(+)</text>
        <dbReference type="Rhea" id="RHEA:15841"/>
        <dbReference type="ChEBI" id="CHEBI:15378"/>
        <dbReference type="ChEBI" id="CHEBI:57783"/>
        <dbReference type="ChEBI" id="CHEBI:57955"/>
        <dbReference type="ChEBI" id="CHEBI:58349"/>
        <dbReference type="ChEBI" id="CHEBI:61548"/>
        <dbReference type="EC" id="1.1.1.49"/>
    </reaction>
</comment>
<evidence type="ECO:0000313" key="11">
    <source>
        <dbReference type="Proteomes" id="UP001597145"/>
    </source>
</evidence>
<feature type="domain" description="Glucose-6-phosphate dehydrogenase C-terminal" evidence="9">
    <location>
        <begin position="206"/>
        <end position="481"/>
    </location>
</feature>
<dbReference type="InterPro" id="IPR036291">
    <property type="entry name" value="NAD(P)-bd_dom_sf"/>
</dbReference>
<comment type="pathway">
    <text evidence="1 7">Carbohydrate degradation; pentose phosphate pathway; D-ribulose 5-phosphate from D-glucose 6-phosphate (oxidative stage): step 1/3.</text>
</comment>
<organism evidence="10 11">
    <name type="scientific">Pseudonocardia aurantiaca</name>
    <dbReference type="NCBI Taxonomy" id="75290"/>
    <lineage>
        <taxon>Bacteria</taxon>
        <taxon>Bacillati</taxon>
        <taxon>Actinomycetota</taxon>
        <taxon>Actinomycetes</taxon>
        <taxon>Pseudonocardiales</taxon>
        <taxon>Pseudonocardiaceae</taxon>
        <taxon>Pseudonocardia</taxon>
    </lineage>
</organism>
<dbReference type="SUPFAM" id="SSF51735">
    <property type="entry name" value="NAD(P)-binding Rossmann-fold domains"/>
    <property type="match status" value="1"/>
</dbReference>
<dbReference type="PANTHER" id="PTHR23429">
    <property type="entry name" value="GLUCOSE-6-PHOSPHATE 1-DEHYDROGENASE G6PD"/>
    <property type="match status" value="1"/>
</dbReference>
<feature type="binding site" evidence="7">
    <location>
        <position position="343"/>
    </location>
    <ligand>
        <name>substrate</name>
    </ligand>
</feature>
<gene>
    <name evidence="7 10" type="primary">zwf</name>
    <name evidence="10" type="ORF">ACFSCY_30080</name>
</gene>
<dbReference type="PIRSF" id="PIRSF000110">
    <property type="entry name" value="G6PD"/>
    <property type="match status" value="1"/>
</dbReference>
<comment type="similarity">
    <text evidence="2 7">Belongs to the glucose-6-phosphate dehydrogenase family.</text>
</comment>
<dbReference type="Proteomes" id="UP001597145">
    <property type="component" value="Unassembled WGS sequence"/>
</dbReference>
<dbReference type="PRINTS" id="PR00079">
    <property type="entry name" value="G6PDHDRGNASE"/>
</dbReference>
<dbReference type="Gene3D" id="3.30.360.10">
    <property type="entry name" value="Dihydrodipicolinate Reductase, domain 2"/>
    <property type="match status" value="1"/>
</dbReference>
<dbReference type="GO" id="GO:0004345">
    <property type="term" value="F:glucose-6-phosphate dehydrogenase activity"/>
    <property type="evidence" value="ECO:0007669"/>
    <property type="project" value="UniProtKB-EC"/>
</dbReference>
<accession>A0ABW4FTA8</accession>
<dbReference type="InterPro" id="IPR022675">
    <property type="entry name" value="G6P_DH_C"/>
</dbReference>
<keyword evidence="5 7" id="KW-0560">Oxidoreductase</keyword>
<evidence type="ECO:0000256" key="4">
    <source>
        <dbReference type="ARBA" id="ARBA00022857"/>
    </source>
</evidence>
<dbReference type="NCBIfam" id="TIGR00871">
    <property type="entry name" value="zwf"/>
    <property type="match status" value="1"/>
</dbReference>
<dbReference type="Gene3D" id="3.40.50.720">
    <property type="entry name" value="NAD(P)-binding Rossmann-like Domain"/>
    <property type="match status" value="1"/>
</dbReference>
<keyword evidence="6 7" id="KW-0119">Carbohydrate metabolism</keyword>
<dbReference type="PANTHER" id="PTHR23429:SF0">
    <property type="entry name" value="GLUCOSE-6-PHOSPHATE 1-DEHYDROGENASE"/>
    <property type="match status" value="1"/>
</dbReference>
<comment type="caution">
    <text evidence="10">The sequence shown here is derived from an EMBL/GenBank/DDBJ whole genome shotgun (WGS) entry which is preliminary data.</text>
</comment>
<dbReference type="Pfam" id="PF00479">
    <property type="entry name" value="G6PD_N"/>
    <property type="match status" value="1"/>
</dbReference>
<comment type="function">
    <text evidence="7">Catalyzes the oxidation of glucose 6-phosphate to 6-phosphogluconolactone.</text>
</comment>